<gene>
    <name evidence="1" type="ORF">F5144DRAFT_370211</name>
</gene>
<name>A0ACB7NZ32_9PEZI</name>
<evidence type="ECO:0000313" key="1">
    <source>
        <dbReference type="EMBL" id="KAH6623716.1"/>
    </source>
</evidence>
<accession>A0ACB7NZ32</accession>
<dbReference type="EMBL" id="JAGIZQ010000006">
    <property type="protein sequence ID" value="KAH6623716.1"/>
    <property type="molecule type" value="Genomic_DNA"/>
</dbReference>
<evidence type="ECO:0000313" key="2">
    <source>
        <dbReference type="Proteomes" id="UP000724584"/>
    </source>
</evidence>
<keyword evidence="2" id="KW-1185">Reference proteome</keyword>
<sequence length="209" mass="21572">MRNLISTLALALYASAATADATLNPRQGTSDIASVTCGKTTYTRDQIEAAVFEGCRLHAADEQLGNSRYPHRFNNREGLTFSTSGPYQEFPILSNGNVYSGRSPGADRVVFNPDYQGSCVYAGAMTHTGAPTRNGFVECEEETGGSSSGTSSSVSPSRTTISGTVSGTSTSAPTATGTGEPKDNAAVKGVMGMGVQGVVVGLVGGLLWL</sequence>
<comment type="caution">
    <text evidence="1">The sequence shown here is derived from an EMBL/GenBank/DDBJ whole genome shotgun (WGS) entry which is preliminary data.</text>
</comment>
<dbReference type="Proteomes" id="UP000724584">
    <property type="component" value="Unassembled WGS sequence"/>
</dbReference>
<reference evidence="1 2" key="1">
    <citation type="journal article" date="2021" name="Nat. Commun.">
        <title>Genetic determinants of endophytism in the Arabidopsis root mycobiome.</title>
        <authorList>
            <person name="Mesny F."/>
            <person name="Miyauchi S."/>
            <person name="Thiergart T."/>
            <person name="Pickel B."/>
            <person name="Atanasova L."/>
            <person name="Karlsson M."/>
            <person name="Huettel B."/>
            <person name="Barry K.W."/>
            <person name="Haridas S."/>
            <person name="Chen C."/>
            <person name="Bauer D."/>
            <person name="Andreopoulos W."/>
            <person name="Pangilinan J."/>
            <person name="LaButti K."/>
            <person name="Riley R."/>
            <person name="Lipzen A."/>
            <person name="Clum A."/>
            <person name="Drula E."/>
            <person name="Henrissat B."/>
            <person name="Kohler A."/>
            <person name="Grigoriev I.V."/>
            <person name="Martin F.M."/>
            <person name="Hacquard S."/>
        </authorList>
    </citation>
    <scope>NUCLEOTIDE SEQUENCE [LARGE SCALE GENOMIC DNA]</scope>
    <source>
        <strain evidence="1 2">MPI-SDFR-AT-0079</strain>
    </source>
</reference>
<proteinExistence type="predicted"/>
<organism evidence="1 2">
    <name type="scientific">Chaetomium tenue</name>
    <dbReference type="NCBI Taxonomy" id="1854479"/>
    <lineage>
        <taxon>Eukaryota</taxon>
        <taxon>Fungi</taxon>
        <taxon>Dikarya</taxon>
        <taxon>Ascomycota</taxon>
        <taxon>Pezizomycotina</taxon>
        <taxon>Sordariomycetes</taxon>
        <taxon>Sordariomycetidae</taxon>
        <taxon>Sordariales</taxon>
        <taxon>Chaetomiaceae</taxon>
        <taxon>Chaetomium</taxon>
    </lineage>
</organism>
<protein>
    <submittedName>
        <fullName evidence="1">Ribonuclease/ribotoxin</fullName>
    </submittedName>
</protein>